<organism evidence="1 2">
    <name type="scientific">Phenylobacterium conjunctum</name>
    <dbReference type="NCBI Taxonomy" id="1298959"/>
    <lineage>
        <taxon>Bacteria</taxon>
        <taxon>Pseudomonadati</taxon>
        <taxon>Pseudomonadota</taxon>
        <taxon>Alphaproteobacteria</taxon>
        <taxon>Caulobacterales</taxon>
        <taxon>Caulobacteraceae</taxon>
        <taxon>Phenylobacterium</taxon>
    </lineage>
</organism>
<dbReference type="RefSeq" id="WP_377352889.1">
    <property type="nucleotide sequence ID" value="NZ_JBHTLQ010000008.1"/>
</dbReference>
<proteinExistence type="predicted"/>
<sequence>MTETVRIDAYVLDVLMRDLVGHDHAPSAYLLYLWLWARTEGGLRRHAASLSTLAAETGLSKSSIQNAVRHLRDRRQLIEVTRDGPTSAPIYEVLTPWRRLAARNTGTVRD</sequence>
<name>A0ABW3SZU1_9CAUL</name>
<dbReference type="Pfam" id="PF13730">
    <property type="entry name" value="HTH_36"/>
    <property type="match status" value="1"/>
</dbReference>
<accession>A0ABW3SZU1</accession>
<keyword evidence="2" id="KW-1185">Reference proteome</keyword>
<evidence type="ECO:0000313" key="2">
    <source>
        <dbReference type="Proteomes" id="UP001597216"/>
    </source>
</evidence>
<gene>
    <name evidence="1" type="ORF">ACFQ27_05395</name>
</gene>
<evidence type="ECO:0000313" key="1">
    <source>
        <dbReference type="EMBL" id="MFD1190007.1"/>
    </source>
</evidence>
<protein>
    <submittedName>
        <fullName evidence="1">Helix-turn-helix domain-containing protein</fullName>
    </submittedName>
</protein>
<dbReference type="Proteomes" id="UP001597216">
    <property type="component" value="Unassembled WGS sequence"/>
</dbReference>
<comment type="caution">
    <text evidence="1">The sequence shown here is derived from an EMBL/GenBank/DDBJ whole genome shotgun (WGS) entry which is preliminary data.</text>
</comment>
<reference evidence="2" key="1">
    <citation type="journal article" date="2019" name="Int. J. Syst. Evol. Microbiol.">
        <title>The Global Catalogue of Microorganisms (GCM) 10K type strain sequencing project: providing services to taxonomists for standard genome sequencing and annotation.</title>
        <authorList>
            <consortium name="The Broad Institute Genomics Platform"/>
            <consortium name="The Broad Institute Genome Sequencing Center for Infectious Disease"/>
            <person name="Wu L."/>
            <person name="Ma J."/>
        </authorList>
    </citation>
    <scope>NUCLEOTIDE SEQUENCE [LARGE SCALE GENOMIC DNA]</scope>
    <source>
        <strain evidence="2">CCUG 55074</strain>
    </source>
</reference>
<dbReference type="EMBL" id="JBHTLQ010000008">
    <property type="protein sequence ID" value="MFD1190007.1"/>
    <property type="molecule type" value="Genomic_DNA"/>
</dbReference>